<dbReference type="Proteomes" id="UP000479710">
    <property type="component" value="Unassembled WGS sequence"/>
</dbReference>
<dbReference type="EMBL" id="SPHZ02000011">
    <property type="protein sequence ID" value="KAF0890989.1"/>
    <property type="molecule type" value="Genomic_DNA"/>
</dbReference>
<evidence type="ECO:0000313" key="2">
    <source>
        <dbReference type="EMBL" id="KAF0890989.1"/>
    </source>
</evidence>
<name>A0A6G1BSJ9_9ORYZ</name>
<accession>A0A6G1BSJ9</accession>
<comment type="caution">
    <text evidence="2">The sequence shown here is derived from an EMBL/GenBank/DDBJ whole genome shotgun (WGS) entry which is preliminary data.</text>
</comment>
<reference evidence="2 3" key="1">
    <citation type="submission" date="2019-11" db="EMBL/GenBank/DDBJ databases">
        <title>Whole genome sequence of Oryza granulata.</title>
        <authorList>
            <person name="Li W."/>
        </authorList>
    </citation>
    <scope>NUCLEOTIDE SEQUENCE [LARGE SCALE GENOMIC DNA]</scope>
    <source>
        <strain evidence="3">cv. Menghai</strain>
        <tissue evidence="2">Leaf</tissue>
    </source>
</reference>
<dbReference type="AlphaFoldDB" id="A0A6G1BSJ9"/>
<organism evidence="2 3">
    <name type="scientific">Oryza meyeriana var. granulata</name>
    <dbReference type="NCBI Taxonomy" id="110450"/>
    <lineage>
        <taxon>Eukaryota</taxon>
        <taxon>Viridiplantae</taxon>
        <taxon>Streptophyta</taxon>
        <taxon>Embryophyta</taxon>
        <taxon>Tracheophyta</taxon>
        <taxon>Spermatophyta</taxon>
        <taxon>Magnoliopsida</taxon>
        <taxon>Liliopsida</taxon>
        <taxon>Poales</taxon>
        <taxon>Poaceae</taxon>
        <taxon>BOP clade</taxon>
        <taxon>Oryzoideae</taxon>
        <taxon>Oryzeae</taxon>
        <taxon>Oryzinae</taxon>
        <taxon>Oryza</taxon>
        <taxon>Oryza meyeriana</taxon>
    </lineage>
</organism>
<protein>
    <submittedName>
        <fullName evidence="2">Uncharacterized protein</fullName>
    </submittedName>
</protein>
<evidence type="ECO:0000256" key="1">
    <source>
        <dbReference type="SAM" id="MobiDB-lite"/>
    </source>
</evidence>
<gene>
    <name evidence="2" type="ORF">E2562_005098</name>
</gene>
<keyword evidence="3" id="KW-1185">Reference proteome</keyword>
<evidence type="ECO:0000313" key="3">
    <source>
        <dbReference type="Proteomes" id="UP000479710"/>
    </source>
</evidence>
<proteinExistence type="predicted"/>
<feature type="region of interest" description="Disordered" evidence="1">
    <location>
        <begin position="1"/>
        <end position="33"/>
    </location>
</feature>
<sequence>MSVKLPSPSTTATALPRPPQGPAAADPRSRGCRPPTVALMAAAVCRRPHGRLPPAAAPVGRHL</sequence>